<feature type="transmembrane region" description="Helical" evidence="6">
    <location>
        <begin position="414"/>
        <end position="436"/>
    </location>
</feature>
<gene>
    <name evidence="9" type="ORF">SAMN05421640_3273</name>
</gene>
<feature type="transmembrane region" description="Helical" evidence="6">
    <location>
        <begin position="456"/>
        <end position="481"/>
    </location>
</feature>
<keyword evidence="5 6" id="KW-0472">Membrane</keyword>
<feature type="transmembrane region" description="Helical" evidence="6">
    <location>
        <begin position="838"/>
        <end position="855"/>
    </location>
</feature>
<protein>
    <submittedName>
        <fullName evidence="9">ABC-type transport system, involved in lipoprotein release, permease component</fullName>
    </submittedName>
</protein>
<feature type="transmembrane region" description="Helical" evidence="6">
    <location>
        <begin position="107"/>
        <end position="128"/>
    </location>
</feature>
<evidence type="ECO:0000256" key="1">
    <source>
        <dbReference type="ARBA" id="ARBA00004651"/>
    </source>
</evidence>
<dbReference type="PANTHER" id="PTHR30572">
    <property type="entry name" value="MEMBRANE COMPONENT OF TRANSPORTER-RELATED"/>
    <property type="match status" value="1"/>
</dbReference>
<dbReference type="InterPro" id="IPR003838">
    <property type="entry name" value="ABC3_permease_C"/>
</dbReference>
<feature type="transmembrane region" description="Helical" evidence="6">
    <location>
        <begin position="364"/>
        <end position="383"/>
    </location>
</feature>
<evidence type="ECO:0000313" key="10">
    <source>
        <dbReference type="Proteomes" id="UP000198393"/>
    </source>
</evidence>
<keyword evidence="2" id="KW-1003">Cell membrane</keyword>
<accession>A0A239LIV3</accession>
<dbReference type="OrthoDB" id="5933722at2"/>
<dbReference type="Proteomes" id="UP000198393">
    <property type="component" value="Unassembled WGS sequence"/>
</dbReference>
<keyword evidence="4 6" id="KW-1133">Transmembrane helix</keyword>
<dbReference type="RefSeq" id="WP_089357936.1">
    <property type="nucleotide sequence ID" value="NZ_FZPD01000005.1"/>
</dbReference>
<feature type="domain" description="MacB-like periplasmic core" evidence="8">
    <location>
        <begin position="103"/>
        <end position="321"/>
    </location>
</feature>
<feature type="transmembrane region" description="Helical" evidence="6">
    <location>
        <begin position="508"/>
        <end position="527"/>
    </location>
</feature>
<feature type="transmembrane region" description="Helical" evidence="6">
    <location>
        <begin position="747"/>
        <end position="769"/>
    </location>
</feature>
<dbReference type="InterPro" id="IPR047699">
    <property type="entry name" value="Permease_put_prefix"/>
</dbReference>
<dbReference type="Pfam" id="PF12704">
    <property type="entry name" value="MacB_PCD"/>
    <property type="match status" value="1"/>
</dbReference>
<proteinExistence type="predicted"/>
<sequence>MKRSSNPPILAEKLLKWHAGKADLEDIQGDLDEVYGLTLEQSGKLKAGIKYWYQVLSLLFSYGLKKRKSKAAYSPFYHKNSTAMFKNYFKIAIRNFSKHKLFTSLNMLGLALGMSICLLALSISVAIYQSDSWQENKERIFQINTYVADQEDSRTFASTFYAMGEYLEDQYPFVEKAVTIRPGFSPEINHHGNKMKFQGYFTEQSFLDVFSFKLIKGDQKTALASPSSIVLTQEVAETLFRDEDPIGKSLETDYGVFNVTGVMENPKQTHFYFQILGSIDNHSQMTARNAANEWIDFKWNYAYVLLDEEQSEDNLEQALNQVSTHAASFNPEREIELEYINLEGVVPRWNISQALGIGWDEPSMLFFLTIGLLVLLPAVFNYTNMSIARALKRAKEIGIRKVVGAEKHQIKAQFLIETILLSVIALTGSLLILYPMKQEFLGMIIGGDMLDTNPNLAQILTFLIFSILVGLMAGLFPAQYFSKLNPIQTMKGEIKNGKNNVSGFKKGLFVFQFFLSLVFVIGIAAMARQHTYALNTNHGFQSENILSIPFERIEKQVAIHELGNHPDVKAITTASSLPGVSLNGFIDVTSNDQDTIQANVVFIGDQFIENLNMELKWGESESLQRSNQNEELVLVNEQFIEAMKVFNIQKDTLRFTLPDGTNCRIVGILKDFNYEPLNELINPLMMRYSVANSHFALLTVSSSNIKRTISELEAIWQGIDQEINFHASFLDDDIEDAYWFLRVQMKFFGVLSTLAITISCLGLLGMVTYTTENRTKEIAVRKIMGATNYSLYYLLTKDFLKLIMISALIAIPVSYIFYDKVLLYFLIRYGTGLGILEILGSVLFLFLVGLTSIYWQASKVTKANPATKLRYE</sequence>
<comment type="subcellular location">
    <subcellularLocation>
        <location evidence="1">Cell membrane</location>
        <topology evidence="1">Multi-pass membrane protein</topology>
    </subcellularLocation>
</comment>
<evidence type="ECO:0000256" key="4">
    <source>
        <dbReference type="ARBA" id="ARBA00022989"/>
    </source>
</evidence>
<dbReference type="EMBL" id="FZPD01000005">
    <property type="protein sequence ID" value="SNT29842.1"/>
    <property type="molecule type" value="Genomic_DNA"/>
</dbReference>
<dbReference type="GO" id="GO:0005886">
    <property type="term" value="C:plasma membrane"/>
    <property type="evidence" value="ECO:0007669"/>
    <property type="project" value="UniProtKB-SubCell"/>
</dbReference>
<evidence type="ECO:0000313" key="9">
    <source>
        <dbReference type="EMBL" id="SNT29842.1"/>
    </source>
</evidence>
<dbReference type="AlphaFoldDB" id="A0A239LIV3"/>
<reference evidence="9 10" key="1">
    <citation type="submission" date="2017-06" db="EMBL/GenBank/DDBJ databases">
        <authorList>
            <person name="Kim H.J."/>
            <person name="Triplett B.A."/>
        </authorList>
    </citation>
    <scope>NUCLEOTIDE SEQUENCE [LARGE SCALE GENOMIC DNA]</scope>
    <source>
        <strain evidence="9 10">DSM 19307</strain>
    </source>
</reference>
<evidence type="ECO:0000256" key="2">
    <source>
        <dbReference type="ARBA" id="ARBA00022475"/>
    </source>
</evidence>
<feature type="domain" description="ABC3 transporter permease C-terminal" evidence="7">
    <location>
        <begin position="369"/>
        <end position="486"/>
    </location>
</feature>
<dbReference type="NCBIfam" id="NF038404">
    <property type="entry name" value="perm_prefix_2"/>
    <property type="match status" value="1"/>
</dbReference>
<dbReference type="Pfam" id="PF02687">
    <property type="entry name" value="FtsX"/>
    <property type="match status" value="2"/>
</dbReference>
<evidence type="ECO:0000259" key="8">
    <source>
        <dbReference type="Pfam" id="PF12704"/>
    </source>
</evidence>
<evidence type="ECO:0000256" key="5">
    <source>
        <dbReference type="ARBA" id="ARBA00023136"/>
    </source>
</evidence>
<name>A0A239LIV3_EKHLU</name>
<keyword evidence="3 6" id="KW-0812">Transmembrane</keyword>
<dbReference type="InterPro" id="IPR050250">
    <property type="entry name" value="Macrolide_Exporter_MacB"/>
</dbReference>
<feature type="transmembrane region" description="Helical" evidence="6">
    <location>
        <begin position="799"/>
        <end position="818"/>
    </location>
</feature>
<evidence type="ECO:0000256" key="6">
    <source>
        <dbReference type="SAM" id="Phobius"/>
    </source>
</evidence>
<evidence type="ECO:0000259" key="7">
    <source>
        <dbReference type="Pfam" id="PF02687"/>
    </source>
</evidence>
<keyword evidence="10" id="KW-1185">Reference proteome</keyword>
<dbReference type="PANTHER" id="PTHR30572:SF18">
    <property type="entry name" value="ABC-TYPE MACROLIDE FAMILY EXPORT SYSTEM PERMEASE COMPONENT 2"/>
    <property type="match status" value="1"/>
</dbReference>
<feature type="domain" description="ABC3 transporter permease C-terminal" evidence="7">
    <location>
        <begin position="750"/>
        <end position="865"/>
    </location>
</feature>
<evidence type="ECO:0000256" key="3">
    <source>
        <dbReference type="ARBA" id="ARBA00022692"/>
    </source>
</evidence>
<dbReference type="GO" id="GO:0022857">
    <property type="term" value="F:transmembrane transporter activity"/>
    <property type="evidence" value="ECO:0007669"/>
    <property type="project" value="TreeGrafter"/>
</dbReference>
<dbReference type="InterPro" id="IPR025857">
    <property type="entry name" value="MacB_PCD"/>
</dbReference>
<organism evidence="9 10">
    <name type="scientific">Ekhidna lutea</name>
    <dbReference type="NCBI Taxonomy" id="447679"/>
    <lineage>
        <taxon>Bacteria</taxon>
        <taxon>Pseudomonadati</taxon>
        <taxon>Bacteroidota</taxon>
        <taxon>Cytophagia</taxon>
        <taxon>Cytophagales</taxon>
        <taxon>Reichenbachiellaceae</taxon>
        <taxon>Ekhidna</taxon>
    </lineage>
</organism>
<keyword evidence="9" id="KW-0449">Lipoprotein</keyword>